<sequence>MEKIVLSINTNERSDKMFKLSMKKGEEITAGKMFCVLDAFGYKVLCFNI</sequence>
<comment type="caution">
    <text evidence="1">The sequence shown here is derived from an EMBL/GenBank/DDBJ whole genome shotgun (WGS) entry which is preliminary data.</text>
</comment>
<evidence type="ECO:0000313" key="1">
    <source>
        <dbReference type="EMBL" id="OJG92426.1"/>
    </source>
</evidence>
<evidence type="ECO:0000313" key="2">
    <source>
        <dbReference type="Proteomes" id="UP000183039"/>
    </source>
</evidence>
<name>A0AA91GFR0_9ENTE</name>
<protein>
    <submittedName>
        <fullName evidence="1">Uncharacterized protein</fullName>
    </submittedName>
</protein>
<organism evidence="1 2">
    <name type="scientific">Enterococcus silesiacus</name>
    <dbReference type="NCBI Taxonomy" id="332949"/>
    <lineage>
        <taxon>Bacteria</taxon>
        <taxon>Bacillati</taxon>
        <taxon>Bacillota</taxon>
        <taxon>Bacilli</taxon>
        <taxon>Lactobacillales</taxon>
        <taxon>Enterococcaceae</taxon>
        <taxon>Enterococcus</taxon>
    </lineage>
</organism>
<dbReference type="AlphaFoldDB" id="A0AA91GFR0"/>
<accession>A0AA91GFR0</accession>
<proteinExistence type="predicted"/>
<dbReference type="EMBL" id="JXLC01000006">
    <property type="protein sequence ID" value="OJG92426.1"/>
    <property type="molecule type" value="Genomic_DNA"/>
</dbReference>
<dbReference type="Proteomes" id="UP000183039">
    <property type="component" value="Unassembled WGS sequence"/>
</dbReference>
<gene>
    <name evidence="1" type="ORF">RV15_GL003219</name>
</gene>
<reference evidence="1 2" key="1">
    <citation type="submission" date="2014-12" db="EMBL/GenBank/DDBJ databases">
        <title>Draft genome sequences of 29 type strains of Enterococci.</title>
        <authorList>
            <person name="Zhong Z."/>
            <person name="Sun Z."/>
            <person name="Liu W."/>
            <person name="Zhang W."/>
            <person name="Zhang H."/>
        </authorList>
    </citation>
    <scope>NUCLEOTIDE SEQUENCE [LARGE SCALE GENOMIC DNA]</scope>
    <source>
        <strain evidence="1 2">DSM 22801</strain>
    </source>
</reference>